<reference evidence="1 2" key="1">
    <citation type="journal article" date="2016" name="Nat. Commun.">
        <title>Ectomycorrhizal ecology is imprinted in the genome of the dominant symbiotic fungus Cenococcum geophilum.</title>
        <authorList>
            <consortium name="DOE Joint Genome Institute"/>
            <person name="Peter M."/>
            <person name="Kohler A."/>
            <person name="Ohm R.A."/>
            <person name="Kuo A."/>
            <person name="Krutzmann J."/>
            <person name="Morin E."/>
            <person name="Arend M."/>
            <person name="Barry K.W."/>
            <person name="Binder M."/>
            <person name="Choi C."/>
            <person name="Clum A."/>
            <person name="Copeland A."/>
            <person name="Grisel N."/>
            <person name="Haridas S."/>
            <person name="Kipfer T."/>
            <person name="LaButti K."/>
            <person name="Lindquist E."/>
            <person name="Lipzen A."/>
            <person name="Maire R."/>
            <person name="Meier B."/>
            <person name="Mihaltcheva S."/>
            <person name="Molinier V."/>
            <person name="Murat C."/>
            <person name="Poggeler S."/>
            <person name="Quandt C.A."/>
            <person name="Sperisen C."/>
            <person name="Tritt A."/>
            <person name="Tisserant E."/>
            <person name="Crous P.W."/>
            <person name="Henrissat B."/>
            <person name="Nehls U."/>
            <person name="Egli S."/>
            <person name="Spatafora J.W."/>
            <person name="Grigoriev I.V."/>
            <person name="Martin F.M."/>
        </authorList>
    </citation>
    <scope>NUCLEOTIDE SEQUENCE [LARGE SCALE GENOMIC DNA]</scope>
    <source>
        <strain evidence="1 2">CBS 459.81</strain>
    </source>
</reference>
<dbReference type="EMBL" id="KV744809">
    <property type="protein sequence ID" value="OCK86117.1"/>
    <property type="molecule type" value="Genomic_DNA"/>
</dbReference>
<protein>
    <submittedName>
        <fullName evidence="1">Uncharacterized protein</fullName>
    </submittedName>
</protein>
<evidence type="ECO:0000313" key="1">
    <source>
        <dbReference type="EMBL" id="OCK86117.1"/>
    </source>
</evidence>
<name>A0A8E2JKV1_9PEZI</name>
<proteinExistence type="predicted"/>
<dbReference type="OrthoDB" id="5422905at2759"/>
<dbReference type="Proteomes" id="UP000250266">
    <property type="component" value="Unassembled WGS sequence"/>
</dbReference>
<organism evidence="1 2">
    <name type="scientific">Lepidopterella palustris CBS 459.81</name>
    <dbReference type="NCBI Taxonomy" id="1314670"/>
    <lineage>
        <taxon>Eukaryota</taxon>
        <taxon>Fungi</taxon>
        <taxon>Dikarya</taxon>
        <taxon>Ascomycota</taxon>
        <taxon>Pezizomycotina</taxon>
        <taxon>Dothideomycetes</taxon>
        <taxon>Pleosporomycetidae</taxon>
        <taxon>Mytilinidiales</taxon>
        <taxon>Argynnaceae</taxon>
        <taxon>Lepidopterella</taxon>
    </lineage>
</organism>
<evidence type="ECO:0000313" key="2">
    <source>
        <dbReference type="Proteomes" id="UP000250266"/>
    </source>
</evidence>
<accession>A0A8E2JKV1</accession>
<sequence length="238" mass="25951">MAPFRPLFAAVARKGIVTNITISSTANSKAGTSTQFTVSSAPALTQQALSPTGARSTSSSIEISVTELGRPRTAFVSGHIDITSSQFTENYSAGLDAAIANGDNFIMSNAGGADTMALAYLRAHNVSPDRITIYMHTPRPNQKLNGTQVRINSTRLGKAVEEKYAKEGYGFKVVKGYHTERDTAMTEDSDYDILWVRSEGDTKKLYGAKYRAGRISGTQQNKDRRISKNRRVQSLVFK</sequence>
<gene>
    <name evidence="1" type="ORF">K432DRAFT_377071</name>
</gene>
<keyword evidence="2" id="KW-1185">Reference proteome</keyword>
<dbReference type="AlphaFoldDB" id="A0A8E2JKV1"/>